<dbReference type="OrthoDB" id="8195535at2759"/>
<name>A0A6G0T502_APHGL</name>
<dbReference type="EMBL" id="VYZN01000055">
    <property type="protein sequence ID" value="KAE9526131.1"/>
    <property type="molecule type" value="Genomic_DNA"/>
</dbReference>
<evidence type="ECO:0000313" key="2">
    <source>
        <dbReference type="Proteomes" id="UP000475862"/>
    </source>
</evidence>
<comment type="caution">
    <text evidence="1">The sequence shown here is derived from an EMBL/GenBank/DDBJ whole genome shotgun (WGS) entry which is preliminary data.</text>
</comment>
<dbReference type="AlphaFoldDB" id="A0A6G0T502"/>
<keyword evidence="2" id="KW-1185">Reference proteome</keyword>
<dbReference type="Proteomes" id="UP000475862">
    <property type="component" value="Unassembled WGS sequence"/>
</dbReference>
<sequence length="365" mass="39880">MVDDFREEYKYVTINPNCIEARNELHIPENLYESIGLLSNKISDVCIFVLAVVIFALNGYVTRATSLDPLENVEIDETKTDRDDSRTKRSGNIFSSLLKKKLGLLGSLSGTSSGKSIGHSAENFPEHFEEPLSYHTKSFNLWGIKKAIMGSVFQAAKAITGGVIALKGQLIKAKGHVVVAKGKLMQTKGEAISNFGKTIATHAFDVHQEPQLDIHSSVGLYNHLPVAPIHQPTSYGTATAFGYQGQVYPSNGYQGNAYSSNAYQVAAPSYQTGFGVPQTGYGGSVAYNGYGGNGFTAKRAAVQNAQESTSNQVQSACKYKMIHLMDIILYTKYLDLPGKGYDNLITFELIDNEVKYYVIVLLNTN</sequence>
<organism evidence="1 2">
    <name type="scientific">Aphis glycines</name>
    <name type="common">Soybean aphid</name>
    <dbReference type="NCBI Taxonomy" id="307491"/>
    <lineage>
        <taxon>Eukaryota</taxon>
        <taxon>Metazoa</taxon>
        <taxon>Ecdysozoa</taxon>
        <taxon>Arthropoda</taxon>
        <taxon>Hexapoda</taxon>
        <taxon>Insecta</taxon>
        <taxon>Pterygota</taxon>
        <taxon>Neoptera</taxon>
        <taxon>Paraneoptera</taxon>
        <taxon>Hemiptera</taxon>
        <taxon>Sternorrhyncha</taxon>
        <taxon>Aphidomorpha</taxon>
        <taxon>Aphidoidea</taxon>
        <taxon>Aphididae</taxon>
        <taxon>Aphidini</taxon>
        <taxon>Aphis</taxon>
        <taxon>Aphis</taxon>
    </lineage>
</organism>
<evidence type="ECO:0000313" key="1">
    <source>
        <dbReference type="EMBL" id="KAE9526131.1"/>
    </source>
</evidence>
<proteinExistence type="predicted"/>
<accession>A0A6G0T502</accession>
<gene>
    <name evidence="1" type="ORF">AGLY_013762</name>
</gene>
<reference evidence="1 2" key="1">
    <citation type="submission" date="2019-08" db="EMBL/GenBank/DDBJ databases">
        <title>The genome of the soybean aphid Biotype 1, its phylome, world population structure and adaptation to the North American continent.</title>
        <authorList>
            <person name="Giordano R."/>
            <person name="Donthu R.K."/>
            <person name="Hernandez A.G."/>
            <person name="Wright C.L."/>
            <person name="Zimin A.V."/>
        </authorList>
    </citation>
    <scope>NUCLEOTIDE SEQUENCE [LARGE SCALE GENOMIC DNA]</scope>
    <source>
        <tissue evidence="1">Whole aphids</tissue>
    </source>
</reference>
<protein>
    <submittedName>
        <fullName evidence="1">Uncharacterized protein</fullName>
    </submittedName>
</protein>